<protein>
    <recommendedName>
        <fullName evidence="3">DUF1850 domain-containing protein</fullName>
    </recommendedName>
</protein>
<reference evidence="2" key="1">
    <citation type="submission" date="2017-04" db="EMBL/GenBank/DDBJ databases">
        <authorList>
            <person name="Varghese N."/>
            <person name="Submissions S."/>
        </authorList>
    </citation>
    <scope>NUCLEOTIDE SEQUENCE [LARGE SCALE GENOMIC DNA]</scope>
    <source>
        <strain evidence="2">USBA 82</strain>
    </source>
</reference>
<evidence type="ECO:0000313" key="2">
    <source>
        <dbReference type="Proteomes" id="UP000193355"/>
    </source>
</evidence>
<dbReference type="RefSeq" id="WP_159448169.1">
    <property type="nucleotide sequence ID" value="NZ_FXBB01000001.1"/>
</dbReference>
<dbReference type="AlphaFoldDB" id="A0A1X7I4F0"/>
<keyword evidence="2" id="KW-1185">Reference proteome</keyword>
<name>A0A1X7I4F0_9BACT</name>
<evidence type="ECO:0000313" key="1">
    <source>
        <dbReference type="EMBL" id="SMG09396.1"/>
    </source>
</evidence>
<dbReference type="STRING" id="561720.SAMN06275492_101114"/>
<gene>
    <name evidence="1" type="ORF">SAMN06275492_101114</name>
</gene>
<dbReference type="Proteomes" id="UP000193355">
    <property type="component" value="Unassembled WGS sequence"/>
</dbReference>
<proteinExistence type="predicted"/>
<dbReference type="InterPro" id="IPR015001">
    <property type="entry name" value="DUF1850"/>
</dbReference>
<dbReference type="EMBL" id="FXBB01000001">
    <property type="protein sequence ID" value="SMG09396.1"/>
    <property type="molecule type" value="Genomic_DNA"/>
</dbReference>
<evidence type="ECO:0008006" key="3">
    <source>
        <dbReference type="Google" id="ProtNLM"/>
    </source>
</evidence>
<organism evidence="1 2">
    <name type="scientific">Dethiosulfovibrio salsuginis</name>
    <dbReference type="NCBI Taxonomy" id="561720"/>
    <lineage>
        <taxon>Bacteria</taxon>
        <taxon>Thermotogati</taxon>
        <taxon>Synergistota</taxon>
        <taxon>Synergistia</taxon>
        <taxon>Synergistales</taxon>
        <taxon>Dethiosulfovibrionaceae</taxon>
        <taxon>Dethiosulfovibrio</taxon>
    </lineage>
</organism>
<sequence length="165" mass="19014">MNRLVGVLLAFVSTLSIFYILFVPLPSLSIEFSTGSMGGERVVALGEMWETRYIHSLELTEVEDVYVFVDGKIWLWEERVKSHNAGLPTEPSRTGFFSIDEKWMRFFGGRFFSDRLVLRIGDNAIGRNQLRFPPGRWFDVFSYVPKSRCVVELKARSAMLYLMGI</sequence>
<dbReference type="OrthoDB" id="5446at2"/>
<dbReference type="Pfam" id="PF08905">
    <property type="entry name" value="DUF1850"/>
    <property type="match status" value="1"/>
</dbReference>
<accession>A0A1X7I4F0</accession>